<name>A0A843YP31_9BURK</name>
<dbReference type="OrthoDB" id="9133980at2"/>
<reference evidence="6 7" key="1">
    <citation type="submission" date="2019-10" db="EMBL/GenBank/DDBJ databases">
        <title>Glaciimonas soli sp. nov., a psychrophilic bacterium isolated from the forest soil of a high elevation mountain in Taiwan.</title>
        <authorList>
            <person name="Wang L.-T."/>
            <person name="Shieh W.Y."/>
        </authorList>
    </citation>
    <scope>NUCLEOTIDE SEQUENCE [LARGE SCALE GENOMIC DNA]</scope>
    <source>
        <strain evidence="6 7">GS1</strain>
    </source>
</reference>
<dbReference type="InterPro" id="IPR005119">
    <property type="entry name" value="LysR_subst-bd"/>
</dbReference>
<dbReference type="InterPro" id="IPR000847">
    <property type="entry name" value="LysR_HTH_N"/>
</dbReference>
<gene>
    <name evidence="6" type="ORF">GEV47_08650</name>
</gene>
<evidence type="ECO:0000256" key="3">
    <source>
        <dbReference type="ARBA" id="ARBA00023125"/>
    </source>
</evidence>
<dbReference type="Gene3D" id="1.10.10.10">
    <property type="entry name" value="Winged helix-like DNA-binding domain superfamily/Winged helix DNA-binding domain"/>
    <property type="match status" value="1"/>
</dbReference>
<comment type="caution">
    <text evidence="6">The sequence shown here is derived from an EMBL/GenBank/DDBJ whole genome shotgun (WGS) entry which is preliminary data.</text>
</comment>
<dbReference type="InterPro" id="IPR036388">
    <property type="entry name" value="WH-like_DNA-bd_sf"/>
</dbReference>
<dbReference type="GO" id="GO:0003700">
    <property type="term" value="F:DNA-binding transcription factor activity"/>
    <property type="evidence" value="ECO:0007669"/>
    <property type="project" value="InterPro"/>
</dbReference>
<dbReference type="AlphaFoldDB" id="A0A843YP31"/>
<dbReference type="PRINTS" id="PR00039">
    <property type="entry name" value="HTHLYSR"/>
</dbReference>
<protein>
    <submittedName>
        <fullName evidence="6">LysR family transcriptional regulator</fullName>
    </submittedName>
</protein>
<evidence type="ECO:0000256" key="4">
    <source>
        <dbReference type="ARBA" id="ARBA00023163"/>
    </source>
</evidence>
<dbReference type="PANTHER" id="PTHR30419">
    <property type="entry name" value="HTH-TYPE TRANSCRIPTIONAL REGULATOR YBHD"/>
    <property type="match status" value="1"/>
</dbReference>
<keyword evidence="2" id="KW-0805">Transcription regulation</keyword>
<dbReference type="SUPFAM" id="SSF53850">
    <property type="entry name" value="Periplasmic binding protein-like II"/>
    <property type="match status" value="1"/>
</dbReference>
<evidence type="ECO:0000256" key="1">
    <source>
        <dbReference type="ARBA" id="ARBA00009437"/>
    </source>
</evidence>
<dbReference type="GO" id="GO:0003677">
    <property type="term" value="F:DNA binding"/>
    <property type="evidence" value="ECO:0007669"/>
    <property type="project" value="UniProtKB-KW"/>
</dbReference>
<organism evidence="6 7">
    <name type="scientific">Glaciimonas soli</name>
    <dbReference type="NCBI Taxonomy" id="2590999"/>
    <lineage>
        <taxon>Bacteria</taxon>
        <taxon>Pseudomonadati</taxon>
        <taxon>Pseudomonadota</taxon>
        <taxon>Betaproteobacteria</taxon>
        <taxon>Burkholderiales</taxon>
        <taxon>Oxalobacteraceae</taxon>
        <taxon>Glaciimonas</taxon>
    </lineage>
</organism>
<dbReference type="EMBL" id="WINI01000004">
    <property type="protein sequence ID" value="MQR00750.1"/>
    <property type="molecule type" value="Genomic_DNA"/>
</dbReference>
<evidence type="ECO:0000313" key="7">
    <source>
        <dbReference type="Proteomes" id="UP000451565"/>
    </source>
</evidence>
<comment type="similarity">
    <text evidence="1">Belongs to the LysR transcriptional regulatory family.</text>
</comment>
<dbReference type="Proteomes" id="UP000451565">
    <property type="component" value="Unassembled WGS sequence"/>
</dbReference>
<dbReference type="GO" id="GO:0005829">
    <property type="term" value="C:cytosol"/>
    <property type="evidence" value="ECO:0007669"/>
    <property type="project" value="TreeGrafter"/>
</dbReference>
<keyword evidence="3" id="KW-0238">DNA-binding</keyword>
<feature type="domain" description="HTH lysR-type" evidence="5">
    <location>
        <begin position="1"/>
        <end position="58"/>
    </location>
</feature>
<evidence type="ECO:0000256" key="2">
    <source>
        <dbReference type="ARBA" id="ARBA00023015"/>
    </source>
</evidence>
<dbReference type="SUPFAM" id="SSF46785">
    <property type="entry name" value="Winged helix' DNA-binding domain"/>
    <property type="match status" value="1"/>
</dbReference>
<dbReference type="Pfam" id="PF03466">
    <property type="entry name" value="LysR_substrate"/>
    <property type="match status" value="1"/>
</dbReference>
<sequence>MKLHQLRALVAVADYGSIIGAARALFVSQPAITKAIRELEADVGVTLLGRSVSGVTLMPAAKSLLQRARLIVHEIERAEEQMGVERGIQEGRVTIGLTALAALTLLPSAYARFRQDMPQVKAEFLEQPVSKLLDSLRQGTLDFALISASRAPADTSVHSTELATYSAVFVVRENGLLAKATSLKDLSDAEWLYIDPSDTYPLYIAELFKRSGLPAPHRMTKCTSQALLFGIALTCDSVISWPSPIFEVVNATGQFRKLDFIEKPADVKLFLIQREGAIITRPAEYFIRCVMDLAKIL</sequence>
<keyword evidence="4" id="KW-0804">Transcription</keyword>
<dbReference type="PANTHER" id="PTHR30419:SF30">
    <property type="entry name" value="LYSR FAMILY TRANSCRIPTIONAL REGULATOR"/>
    <property type="match status" value="1"/>
</dbReference>
<dbReference type="InterPro" id="IPR036390">
    <property type="entry name" value="WH_DNA-bd_sf"/>
</dbReference>
<dbReference type="Gene3D" id="3.40.190.10">
    <property type="entry name" value="Periplasmic binding protein-like II"/>
    <property type="match status" value="1"/>
</dbReference>
<evidence type="ECO:0000313" key="6">
    <source>
        <dbReference type="EMBL" id="MQR00750.1"/>
    </source>
</evidence>
<dbReference type="Pfam" id="PF00126">
    <property type="entry name" value="HTH_1"/>
    <property type="match status" value="1"/>
</dbReference>
<dbReference type="InterPro" id="IPR050950">
    <property type="entry name" value="HTH-type_LysR_regulators"/>
</dbReference>
<evidence type="ECO:0000259" key="5">
    <source>
        <dbReference type="PROSITE" id="PS50931"/>
    </source>
</evidence>
<proteinExistence type="inferred from homology"/>
<keyword evidence="7" id="KW-1185">Reference proteome</keyword>
<accession>A0A843YP31</accession>
<dbReference type="PROSITE" id="PS50931">
    <property type="entry name" value="HTH_LYSR"/>
    <property type="match status" value="1"/>
</dbReference>